<dbReference type="InterPro" id="IPR013936">
    <property type="entry name" value="CRT-like"/>
</dbReference>
<accession>A0AA38CW31</accession>
<evidence type="ECO:0000313" key="8">
    <source>
        <dbReference type="EMBL" id="KAH9304004.1"/>
    </source>
</evidence>
<evidence type="ECO:0000256" key="1">
    <source>
        <dbReference type="ARBA" id="ARBA00004141"/>
    </source>
</evidence>
<gene>
    <name evidence="8" type="ORF">KI387_008408</name>
</gene>
<keyword evidence="6 7" id="KW-0472">Membrane</keyword>
<evidence type="ECO:0000256" key="6">
    <source>
        <dbReference type="ARBA" id="ARBA00023136"/>
    </source>
</evidence>
<dbReference type="AlphaFoldDB" id="A0AA38CW31"/>
<name>A0AA38CW31_TAXCH</name>
<keyword evidence="3" id="KW-0813">Transport</keyword>
<dbReference type="PANTHER" id="PTHR31326">
    <property type="entry name" value="PROTEIN CLT2, CHLOROPLASTIC"/>
    <property type="match status" value="1"/>
</dbReference>
<sequence length="112" mass="11885">ESVFIDAANHLKTGSVDIFVVNSFGSGIQALCILLLLPFLSKLKGIPFNQLPGYFRDGAACFVNMGSVSKDCVGAPLLPLLFITVNMCFNISLLRLVKMSSAVVSSLSSTLA</sequence>
<evidence type="ECO:0000256" key="2">
    <source>
        <dbReference type="ARBA" id="ARBA00006690"/>
    </source>
</evidence>
<evidence type="ECO:0000256" key="4">
    <source>
        <dbReference type="ARBA" id="ARBA00022692"/>
    </source>
</evidence>
<dbReference type="EMBL" id="JAHRHJ020000008">
    <property type="protein sequence ID" value="KAH9304004.1"/>
    <property type="molecule type" value="Genomic_DNA"/>
</dbReference>
<evidence type="ECO:0000313" key="9">
    <source>
        <dbReference type="Proteomes" id="UP000824469"/>
    </source>
</evidence>
<comment type="caution">
    <text evidence="8">The sequence shown here is derived from an EMBL/GenBank/DDBJ whole genome shotgun (WGS) entry which is preliminary data.</text>
</comment>
<proteinExistence type="inferred from homology"/>
<evidence type="ECO:0000256" key="5">
    <source>
        <dbReference type="ARBA" id="ARBA00022989"/>
    </source>
</evidence>
<feature type="non-terminal residue" evidence="8">
    <location>
        <position position="112"/>
    </location>
</feature>
<comment type="subcellular location">
    <subcellularLocation>
        <location evidence="1">Membrane</location>
        <topology evidence="1">Multi-pass membrane protein</topology>
    </subcellularLocation>
</comment>
<evidence type="ECO:0000256" key="7">
    <source>
        <dbReference type="SAM" id="Phobius"/>
    </source>
</evidence>
<comment type="similarity">
    <text evidence="2">Belongs to the CRT-like transporter family.</text>
</comment>
<protein>
    <submittedName>
        <fullName evidence="8">Uncharacterized protein</fullName>
    </submittedName>
</protein>
<dbReference type="Pfam" id="PF08627">
    <property type="entry name" value="CRT-like"/>
    <property type="match status" value="1"/>
</dbReference>
<dbReference type="PANTHER" id="PTHR31326:SF1">
    <property type="entry name" value="PROTEIN CLT2, CHLOROPLASTIC"/>
    <property type="match status" value="1"/>
</dbReference>
<dbReference type="GO" id="GO:0016020">
    <property type="term" value="C:membrane"/>
    <property type="evidence" value="ECO:0007669"/>
    <property type="project" value="UniProtKB-SubCell"/>
</dbReference>
<feature type="transmembrane region" description="Helical" evidence="7">
    <location>
        <begin position="77"/>
        <end position="97"/>
    </location>
</feature>
<organism evidence="8 9">
    <name type="scientific">Taxus chinensis</name>
    <name type="common">Chinese yew</name>
    <name type="synonym">Taxus wallichiana var. chinensis</name>
    <dbReference type="NCBI Taxonomy" id="29808"/>
    <lineage>
        <taxon>Eukaryota</taxon>
        <taxon>Viridiplantae</taxon>
        <taxon>Streptophyta</taxon>
        <taxon>Embryophyta</taxon>
        <taxon>Tracheophyta</taxon>
        <taxon>Spermatophyta</taxon>
        <taxon>Pinopsida</taxon>
        <taxon>Pinidae</taxon>
        <taxon>Conifers II</taxon>
        <taxon>Cupressales</taxon>
        <taxon>Taxaceae</taxon>
        <taxon>Taxus</taxon>
    </lineage>
</organism>
<reference evidence="8 9" key="1">
    <citation type="journal article" date="2021" name="Nat. Plants">
        <title>The Taxus genome provides insights into paclitaxel biosynthesis.</title>
        <authorList>
            <person name="Xiong X."/>
            <person name="Gou J."/>
            <person name="Liao Q."/>
            <person name="Li Y."/>
            <person name="Zhou Q."/>
            <person name="Bi G."/>
            <person name="Li C."/>
            <person name="Du R."/>
            <person name="Wang X."/>
            <person name="Sun T."/>
            <person name="Guo L."/>
            <person name="Liang H."/>
            <person name="Lu P."/>
            <person name="Wu Y."/>
            <person name="Zhang Z."/>
            <person name="Ro D.K."/>
            <person name="Shang Y."/>
            <person name="Huang S."/>
            <person name="Yan J."/>
        </authorList>
    </citation>
    <scope>NUCLEOTIDE SEQUENCE [LARGE SCALE GENOMIC DNA]</scope>
    <source>
        <strain evidence="8">Ta-2019</strain>
    </source>
</reference>
<keyword evidence="9" id="KW-1185">Reference proteome</keyword>
<evidence type="ECO:0000256" key="3">
    <source>
        <dbReference type="ARBA" id="ARBA00022448"/>
    </source>
</evidence>
<keyword evidence="4 7" id="KW-0812">Transmembrane</keyword>
<feature type="non-terminal residue" evidence="8">
    <location>
        <position position="1"/>
    </location>
</feature>
<keyword evidence="5 7" id="KW-1133">Transmembrane helix</keyword>
<dbReference type="Proteomes" id="UP000824469">
    <property type="component" value="Unassembled WGS sequence"/>
</dbReference>
<dbReference type="OMA" id="CFINIGT"/>
<feature type="transmembrane region" description="Helical" evidence="7">
    <location>
        <begin position="19"/>
        <end position="40"/>
    </location>
</feature>